<reference evidence="1" key="1">
    <citation type="submission" date="2020-04" db="EMBL/GenBank/DDBJ databases">
        <authorList>
            <person name="Chiriac C."/>
            <person name="Salcher M."/>
            <person name="Ghai R."/>
            <person name="Kavagutti S V."/>
        </authorList>
    </citation>
    <scope>NUCLEOTIDE SEQUENCE</scope>
</reference>
<protein>
    <submittedName>
        <fullName evidence="1">Uncharacterized protein</fullName>
    </submittedName>
</protein>
<name>A0A6J5M924_9CAUD</name>
<organism evidence="1">
    <name type="scientific">uncultured Caudovirales phage</name>
    <dbReference type="NCBI Taxonomy" id="2100421"/>
    <lineage>
        <taxon>Viruses</taxon>
        <taxon>Duplodnaviria</taxon>
        <taxon>Heunggongvirae</taxon>
        <taxon>Uroviricota</taxon>
        <taxon>Caudoviricetes</taxon>
        <taxon>Peduoviridae</taxon>
        <taxon>Maltschvirus</taxon>
        <taxon>Maltschvirus maltsch</taxon>
    </lineage>
</organism>
<evidence type="ECO:0000313" key="1">
    <source>
        <dbReference type="EMBL" id="CAB4142157.1"/>
    </source>
</evidence>
<accession>A0A6J5M924</accession>
<dbReference type="EMBL" id="LR796404">
    <property type="protein sequence ID" value="CAB4142157.1"/>
    <property type="molecule type" value="Genomic_DNA"/>
</dbReference>
<sequence length="69" mass="7633">MTKPMITIHNAETGEVVEREMTASEIKQLNEDVAMGKMLQAETQAKEEARKAIFDRLGLTAEEATLLLG</sequence>
<gene>
    <name evidence="1" type="ORF">UFOVP443_10</name>
</gene>
<proteinExistence type="predicted"/>